<evidence type="ECO:0000256" key="9">
    <source>
        <dbReference type="RuleBase" id="RU003346"/>
    </source>
</evidence>
<dbReference type="SUPFAM" id="SSF103473">
    <property type="entry name" value="MFS general substrate transporter"/>
    <property type="match status" value="1"/>
</dbReference>
<feature type="transmembrane region" description="Helical" evidence="10">
    <location>
        <begin position="451"/>
        <end position="469"/>
    </location>
</feature>
<feature type="transmembrane region" description="Helical" evidence="10">
    <location>
        <begin position="416"/>
        <end position="439"/>
    </location>
</feature>
<evidence type="ECO:0000256" key="1">
    <source>
        <dbReference type="ARBA" id="ARBA00004141"/>
    </source>
</evidence>
<evidence type="ECO:0000256" key="3">
    <source>
        <dbReference type="ARBA" id="ARBA00022448"/>
    </source>
</evidence>
<evidence type="ECO:0000256" key="6">
    <source>
        <dbReference type="ARBA" id="ARBA00023136"/>
    </source>
</evidence>
<evidence type="ECO:0000256" key="2">
    <source>
        <dbReference type="ARBA" id="ARBA00010992"/>
    </source>
</evidence>
<evidence type="ECO:0000256" key="5">
    <source>
        <dbReference type="ARBA" id="ARBA00022989"/>
    </source>
</evidence>
<dbReference type="GO" id="GO:0005536">
    <property type="term" value="F:D-glucose binding"/>
    <property type="evidence" value="ECO:0007669"/>
    <property type="project" value="UniProtKB-ARBA"/>
</dbReference>
<dbReference type="AlphaFoldDB" id="A0A0C3BAY2"/>
<dbReference type="InterPro" id="IPR005828">
    <property type="entry name" value="MFS_sugar_transport-like"/>
</dbReference>
<dbReference type="InterPro" id="IPR003663">
    <property type="entry name" value="Sugar/inositol_transpt"/>
</dbReference>
<gene>
    <name evidence="12" type="ORF">M408DRAFT_18942</name>
</gene>
<protein>
    <recommendedName>
        <fullName evidence="11">Major facilitator superfamily (MFS) profile domain-containing protein</fullName>
    </recommendedName>
</protein>
<reference evidence="13" key="2">
    <citation type="submission" date="2015-01" db="EMBL/GenBank/DDBJ databases">
        <title>Evolutionary Origins and Diversification of the Mycorrhizal Mutualists.</title>
        <authorList>
            <consortium name="DOE Joint Genome Institute"/>
            <consortium name="Mycorrhizal Genomics Consortium"/>
            <person name="Kohler A."/>
            <person name="Kuo A."/>
            <person name="Nagy L.G."/>
            <person name="Floudas D."/>
            <person name="Copeland A."/>
            <person name="Barry K.W."/>
            <person name="Cichocki N."/>
            <person name="Veneault-Fourrey C."/>
            <person name="LaButti K."/>
            <person name="Lindquist E.A."/>
            <person name="Lipzen A."/>
            <person name="Lundell T."/>
            <person name="Morin E."/>
            <person name="Murat C."/>
            <person name="Riley R."/>
            <person name="Ohm R."/>
            <person name="Sun H."/>
            <person name="Tunlid A."/>
            <person name="Henrissat B."/>
            <person name="Grigoriev I.V."/>
            <person name="Hibbett D.S."/>
            <person name="Martin F."/>
        </authorList>
    </citation>
    <scope>NUCLEOTIDE SEQUENCE [LARGE SCALE GENOMIC DNA]</scope>
    <source>
        <strain evidence="13">MAFF 305830</strain>
    </source>
</reference>
<keyword evidence="4 10" id="KW-0812">Transmembrane</keyword>
<proteinExistence type="inferred from homology"/>
<evidence type="ECO:0000259" key="11">
    <source>
        <dbReference type="PROSITE" id="PS50850"/>
    </source>
</evidence>
<dbReference type="FunFam" id="1.20.1250.20:FF:000115">
    <property type="entry name" value="High-affinity glucose transporter"/>
    <property type="match status" value="1"/>
</dbReference>
<evidence type="ECO:0000256" key="8">
    <source>
        <dbReference type="ARBA" id="ARBA00049119"/>
    </source>
</evidence>
<dbReference type="InterPro" id="IPR005829">
    <property type="entry name" value="Sugar_transporter_CS"/>
</dbReference>
<keyword evidence="6 10" id="KW-0472">Membrane</keyword>
<dbReference type="PANTHER" id="PTHR48022:SF17">
    <property type="entry name" value="HEXOSE TRANSPORTER"/>
    <property type="match status" value="1"/>
</dbReference>
<accession>A0A0C3BAY2</accession>
<comment type="catalytic activity">
    <reaction evidence="8">
        <text>myo-inositol(out) + H(+)(out) = myo-inositol(in) + H(+)(in)</text>
        <dbReference type="Rhea" id="RHEA:60364"/>
        <dbReference type="ChEBI" id="CHEBI:15378"/>
        <dbReference type="ChEBI" id="CHEBI:17268"/>
    </reaction>
</comment>
<dbReference type="EMBL" id="KN824277">
    <property type="protein sequence ID" value="KIM33975.1"/>
    <property type="molecule type" value="Genomic_DNA"/>
</dbReference>
<comment type="similarity">
    <text evidence="2 9">Belongs to the major facilitator superfamily. Sugar transporter (TC 2.A.1.1) family.</text>
</comment>
<dbReference type="HOGENOM" id="CLU_001265_30_1_1"/>
<dbReference type="OrthoDB" id="6612291at2759"/>
<feature type="transmembrane region" description="Helical" evidence="10">
    <location>
        <begin position="284"/>
        <end position="307"/>
    </location>
</feature>
<keyword evidence="3 9" id="KW-0813">Transport</keyword>
<evidence type="ECO:0000256" key="7">
    <source>
        <dbReference type="ARBA" id="ARBA00023180"/>
    </source>
</evidence>
<dbReference type="GO" id="GO:0005351">
    <property type="term" value="F:carbohydrate:proton symporter activity"/>
    <property type="evidence" value="ECO:0007669"/>
    <property type="project" value="TreeGrafter"/>
</dbReference>
<feature type="transmembrane region" description="Helical" evidence="10">
    <location>
        <begin position="105"/>
        <end position="123"/>
    </location>
</feature>
<dbReference type="InterPro" id="IPR050360">
    <property type="entry name" value="MFS_Sugar_Transporters"/>
</dbReference>
<feature type="transmembrane region" description="Helical" evidence="10">
    <location>
        <begin position="347"/>
        <end position="368"/>
    </location>
</feature>
<dbReference type="PROSITE" id="PS00216">
    <property type="entry name" value="SUGAR_TRANSPORT_1"/>
    <property type="match status" value="2"/>
</dbReference>
<sequence length="536" mass="58311">MPGGGAAVTASGMDTGKKNAVVGILMASFAAFGGILFGYDTGVISGIKEMPFWLKTFGYYDDAAQKYTISTPDESLIVSILSAGTFFGALLAAPMADFLGRRMGIIAACLVFSIGVAMQTAAIAVPLFVVGRVFAGLGVGMVSCLVPMYQAECSPKWIRGAVVSCYQWAITIGLLLASVVNQATKGRDDYSSYRIPIAIQFVWAGILAVGMFVLPESPRYLVKRHRDADATVSLHRLLSLPAEHPDVQAELEDIKANLRLEEEVGQSSYADCFKMGPNKILFRTLTGIFLQGWQQLTGINFIFYYGTTFFANSGFSDPFIISIVTNVVNVVMTIPAFWAVDHIGRRRLLLIGAAGMLVCEYLIAIIGVTISVTNQAGQKVLVAFVCIYIAFFASTWGPIAWVVTSEIYPLAIRAKAMSMSTASNWLWNFGIGYATPYIVNPQYGNLGPKVFFVWGSTCVGCLVFTYFCIPETKGLSLEQVDILYQNTTPVKSVAYRNQLIAHNVRAADEDAIARVTTEVRMHEKGEKGEESAHEQV</sequence>
<feature type="domain" description="Major facilitator superfamily (MFS) profile" evidence="11">
    <location>
        <begin position="26"/>
        <end position="473"/>
    </location>
</feature>
<name>A0A0C3BAY2_SERVB</name>
<feature type="transmembrane region" description="Helical" evidence="10">
    <location>
        <begin position="380"/>
        <end position="404"/>
    </location>
</feature>
<feature type="transmembrane region" description="Helical" evidence="10">
    <location>
        <begin position="76"/>
        <end position="93"/>
    </location>
</feature>
<dbReference type="InterPro" id="IPR020846">
    <property type="entry name" value="MFS_dom"/>
</dbReference>
<feature type="transmembrane region" description="Helical" evidence="10">
    <location>
        <begin position="193"/>
        <end position="214"/>
    </location>
</feature>
<dbReference type="PROSITE" id="PS00217">
    <property type="entry name" value="SUGAR_TRANSPORT_2"/>
    <property type="match status" value="1"/>
</dbReference>
<feature type="transmembrane region" description="Helical" evidence="10">
    <location>
        <begin position="20"/>
        <end position="39"/>
    </location>
</feature>
<keyword evidence="5 10" id="KW-1133">Transmembrane helix</keyword>
<keyword evidence="13" id="KW-1185">Reference proteome</keyword>
<evidence type="ECO:0000313" key="12">
    <source>
        <dbReference type="EMBL" id="KIM33975.1"/>
    </source>
</evidence>
<dbReference type="InterPro" id="IPR036259">
    <property type="entry name" value="MFS_trans_sf"/>
</dbReference>
<dbReference type="GO" id="GO:0005886">
    <property type="term" value="C:plasma membrane"/>
    <property type="evidence" value="ECO:0007669"/>
    <property type="project" value="UniProtKB-ARBA"/>
</dbReference>
<reference evidence="12 13" key="1">
    <citation type="submission" date="2014-04" db="EMBL/GenBank/DDBJ databases">
        <authorList>
            <consortium name="DOE Joint Genome Institute"/>
            <person name="Kuo A."/>
            <person name="Zuccaro A."/>
            <person name="Kohler A."/>
            <person name="Nagy L.G."/>
            <person name="Floudas D."/>
            <person name="Copeland A."/>
            <person name="Barry K.W."/>
            <person name="Cichocki N."/>
            <person name="Veneault-Fourrey C."/>
            <person name="LaButti K."/>
            <person name="Lindquist E.A."/>
            <person name="Lipzen A."/>
            <person name="Lundell T."/>
            <person name="Morin E."/>
            <person name="Murat C."/>
            <person name="Sun H."/>
            <person name="Tunlid A."/>
            <person name="Henrissat B."/>
            <person name="Grigoriev I.V."/>
            <person name="Hibbett D.S."/>
            <person name="Martin F."/>
            <person name="Nordberg H.P."/>
            <person name="Cantor M.N."/>
            <person name="Hua S.X."/>
        </authorList>
    </citation>
    <scope>NUCLEOTIDE SEQUENCE [LARGE SCALE GENOMIC DNA]</scope>
    <source>
        <strain evidence="12 13">MAFF 305830</strain>
    </source>
</reference>
<evidence type="ECO:0000256" key="10">
    <source>
        <dbReference type="SAM" id="Phobius"/>
    </source>
</evidence>
<feature type="transmembrane region" description="Helical" evidence="10">
    <location>
        <begin position="161"/>
        <end position="181"/>
    </location>
</feature>
<dbReference type="Pfam" id="PF00083">
    <property type="entry name" value="Sugar_tr"/>
    <property type="match status" value="1"/>
</dbReference>
<dbReference type="STRING" id="933852.A0A0C3BAY2"/>
<evidence type="ECO:0000256" key="4">
    <source>
        <dbReference type="ARBA" id="ARBA00022692"/>
    </source>
</evidence>
<keyword evidence="7" id="KW-0325">Glycoprotein</keyword>
<dbReference type="PROSITE" id="PS50850">
    <property type="entry name" value="MFS"/>
    <property type="match status" value="1"/>
</dbReference>
<dbReference type="Gene3D" id="1.20.1250.20">
    <property type="entry name" value="MFS general substrate transporter like domains"/>
    <property type="match status" value="1"/>
</dbReference>
<dbReference type="PANTHER" id="PTHR48022">
    <property type="entry name" value="PLASTIDIC GLUCOSE TRANSPORTER 4"/>
    <property type="match status" value="1"/>
</dbReference>
<dbReference type="CDD" id="cd17356">
    <property type="entry name" value="MFS_HXT"/>
    <property type="match status" value="1"/>
</dbReference>
<dbReference type="PRINTS" id="PR00171">
    <property type="entry name" value="SUGRTRNSPORT"/>
</dbReference>
<dbReference type="GO" id="GO:0010255">
    <property type="term" value="P:glucose mediated signaling pathway"/>
    <property type="evidence" value="ECO:0007669"/>
    <property type="project" value="UniProtKB-ARBA"/>
</dbReference>
<dbReference type="Proteomes" id="UP000054097">
    <property type="component" value="Unassembled WGS sequence"/>
</dbReference>
<evidence type="ECO:0000313" key="13">
    <source>
        <dbReference type="Proteomes" id="UP000054097"/>
    </source>
</evidence>
<dbReference type="NCBIfam" id="TIGR00879">
    <property type="entry name" value="SP"/>
    <property type="match status" value="1"/>
</dbReference>
<comment type="subcellular location">
    <subcellularLocation>
        <location evidence="1">Membrane</location>
        <topology evidence="1">Multi-pass membrane protein</topology>
    </subcellularLocation>
</comment>
<feature type="transmembrane region" description="Helical" evidence="10">
    <location>
        <begin position="129"/>
        <end position="149"/>
    </location>
</feature>
<organism evidence="12 13">
    <name type="scientific">Serendipita vermifera MAFF 305830</name>
    <dbReference type="NCBI Taxonomy" id="933852"/>
    <lineage>
        <taxon>Eukaryota</taxon>
        <taxon>Fungi</taxon>
        <taxon>Dikarya</taxon>
        <taxon>Basidiomycota</taxon>
        <taxon>Agaricomycotina</taxon>
        <taxon>Agaricomycetes</taxon>
        <taxon>Sebacinales</taxon>
        <taxon>Serendipitaceae</taxon>
        <taxon>Serendipita</taxon>
    </lineage>
</organism>
<feature type="transmembrane region" description="Helical" evidence="10">
    <location>
        <begin position="319"/>
        <end position="340"/>
    </location>
</feature>